<evidence type="ECO:0000256" key="11">
    <source>
        <dbReference type="ARBA" id="ARBA00071096"/>
    </source>
</evidence>
<dbReference type="SUPFAM" id="SSF118203">
    <property type="entry name" value="Vacuolar ATP synthase subunit C"/>
    <property type="match status" value="1"/>
</dbReference>
<evidence type="ECO:0000256" key="7">
    <source>
        <dbReference type="ARBA" id="ARBA00022781"/>
    </source>
</evidence>
<evidence type="ECO:0000313" key="16">
    <source>
        <dbReference type="Proteomes" id="UP001142055"/>
    </source>
</evidence>
<keyword evidence="5" id="KW-0813">Transport</keyword>
<comment type="similarity">
    <text evidence="2">Belongs to the V-ATPase C subunit family.</text>
</comment>
<dbReference type="InterPro" id="IPR004907">
    <property type="entry name" value="ATPase_V1-cplx_csu"/>
</dbReference>
<evidence type="ECO:0000256" key="4">
    <source>
        <dbReference type="ARBA" id="ARBA00017526"/>
    </source>
</evidence>
<feature type="domain" description="IPT/TIG" evidence="14">
    <location>
        <begin position="5"/>
        <end position="76"/>
    </location>
</feature>
<evidence type="ECO:0000256" key="5">
    <source>
        <dbReference type="ARBA" id="ARBA00022448"/>
    </source>
</evidence>
<gene>
    <name evidence="15" type="ORF">RDWZM_008728</name>
</gene>
<dbReference type="Pfam" id="PF01833">
    <property type="entry name" value="TIG"/>
    <property type="match status" value="1"/>
</dbReference>
<dbReference type="GO" id="GO:0000145">
    <property type="term" value="C:exocyst"/>
    <property type="evidence" value="ECO:0007669"/>
    <property type="project" value="UniProtKB-ARBA"/>
</dbReference>
<dbReference type="GO" id="GO:0005765">
    <property type="term" value="C:lysosomal membrane"/>
    <property type="evidence" value="ECO:0007669"/>
    <property type="project" value="TreeGrafter"/>
</dbReference>
<dbReference type="SUPFAM" id="SSF81296">
    <property type="entry name" value="E set domains"/>
    <property type="match status" value="1"/>
</dbReference>
<dbReference type="Gene3D" id="2.60.40.10">
    <property type="entry name" value="Immunoglobulins"/>
    <property type="match status" value="1"/>
</dbReference>
<dbReference type="CDD" id="cd00603">
    <property type="entry name" value="IPT_PCSR"/>
    <property type="match status" value="1"/>
</dbReference>
<dbReference type="FunFam" id="2.60.40.10:FF:000196">
    <property type="entry name" value="Exocyst complex component 2"/>
    <property type="match status" value="1"/>
</dbReference>
<evidence type="ECO:0000256" key="9">
    <source>
        <dbReference type="ARBA" id="ARBA00023065"/>
    </source>
</evidence>
<keyword evidence="7" id="KW-0375">Hydrogen ion transport</keyword>
<dbReference type="GO" id="GO:0015031">
    <property type="term" value="P:protein transport"/>
    <property type="evidence" value="ECO:0007669"/>
    <property type="project" value="UniProtKB-KW"/>
</dbReference>
<evidence type="ECO:0000256" key="6">
    <source>
        <dbReference type="ARBA" id="ARBA00022483"/>
    </source>
</evidence>
<dbReference type="AlphaFoldDB" id="A0A9Q0RLP5"/>
<protein>
    <recommendedName>
        <fullName evidence="4">Exocyst complex component 2</fullName>
    </recommendedName>
    <alternativeName>
        <fullName evidence="10">Exocyst complex component Sec5</fullName>
    </alternativeName>
    <alternativeName>
        <fullName evidence="11 12">V-type proton ATPase subunit C</fullName>
    </alternativeName>
    <alternativeName>
        <fullName evidence="13">Vacuolar proton pump subunit C</fullName>
    </alternativeName>
</protein>
<dbReference type="CDD" id="cd14785">
    <property type="entry name" value="V-ATPase_C"/>
    <property type="match status" value="1"/>
</dbReference>
<keyword evidence="8" id="KW-0653">Protein transport</keyword>
<dbReference type="InterPro" id="IPR002909">
    <property type="entry name" value="IPT_dom"/>
</dbReference>
<dbReference type="Gene3D" id="1.20.1460.10">
    <property type="entry name" value="subunit c (vma5p) of the yeast v-atpase, domain 2"/>
    <property type="match status" value="1"/>
</dbReference>
<dbReference type="Pfam" id="PF03223">
    <property type="entry name" value="V-ATPase_C"/>
    <property type="match status" value="1"/>
</dbReference>
<dbReference type="InterPro" id="IPR036132">
    <property type="entry name" value="Vac_ATP_synth_c_sf"/>
</dbReference>
<dbReference type="OMA" id="HINDRAL"/>
<dbReference type="Proteomes" id="UP001142055">
    <property type="component" value="Chromosome 3"/>
</dbReference>
<evidence type="ECO:0000256" key="2">
    <source>
        <dbReference type="ARBA" id="ARBA00006138"/>
    </source>
</evidence>
<keyword evidence="6" id="KW-0268">Exocytosis</keyword>
<dbReference type="GO" id="GO:0046961">
    <property type="term" value="F:proton-transporting ATPase activity, rotational mechanism"/>
    <property type="evidence" value="ECO:0007669"/>
    <property type="project" value="InterPro"/>
</dbReference>
<evidence type="ECO:0000259" key="14">
    <source>
        <dbReference type="Pfam" id="PF01833"/>
    </source>
</evidence>
<evidence type="ECO:0000256" key="13">
    <source>
        <dbReference type="ARBA" id="ARBA00082219"/>
    </source>
</evidence>
<evidence type="ECO:0000256" key="3">
    <source>
        <dbReference type="ARBA" id="ARBA00010578"/>
    </source>
</evidence>
<accession>A0A9Q0RLP5</accession>
<sequence length="1241" mass="142360">MANIPKVTGISPKEGLPRTKLTIRGENLGIDQDDVISVKICEIECNIFTDWISPQKIIIRSPHTNGTGDVIVTTKRGGVGISMIKFRAYEEPVGLTTPSGVWVDESESGQFDYRRSTSPSIVFNDFGMDNSSLPLSSRASFDKPISSLYSDLAPGNVSYSDILSESFTPSVYLVENHNDASFQDLKAFYRIQQEKCNSESKNTLNSNAFLKANVLSIIDCLNALNAFYLAYKKDKQEMGSELTIKIDDCIKVASSEAHSIFDNIISRKDKSDSTRNALNVLQRYRFLFNLPSNIDKSMQKKDYDVVINDFFRAKNLFSNSSVNVFRRVYVEVEKRIEKFNILLRETFKQYCLSVEEKNIDELKKLIKYLSTLEVGTDPAWETIQMIKSTLFNKISECRKKFLTPGNKPVNTNESITDHIEPPPEVKFIDEVSKIFSVVFTDLFKLGCAYLNGDLYAKDLNNTVKHKSEIFEKEIINESINLLCSEFRSIILPESNYSLNQSKNESNENLVIWLPYCLRCSVNCYSNLMALDFSSVHLQNMNILRPLQSFIFDLRLHTMTCLFNQASQEIKGFSSKEAWHIQLDDIYGVRTNLPLLFETKVIETLQLIRDSVIQIRNSDEVDIFSQINVKGSVKQLAQNLINSFLTALEKSVANPGLSNSNITEDNRSLIVLCNCSYTSNYVLPKLYEAFDKYGYPDMSQVIQLTQKKFKELENRLLELFIEKKRDSVIGIIEPSMYLFDPNWTSAREMPKEVSYYVKETILSLIFVQAEIYQITPQLVNKTMFIILLATIDEIERLYESCINKISDAARVQMLIDINAIDNVLRNTGKKYYPKLKRKIENCRAICNASVQDQTIRKNIDTTNMEYWLISAPGEKTCQQTWDTLNNTLGKHGSDFCKSSRFHIPDLKVGTLDQLVGLSDDLNKLDTYVESVSRKLAQAIGDILEKGQPLNEQLQANGQDLPSYITKFQWDSAKFPVKQSLKSLQEIINKQIGQIDSDLKTKTATFNNLKNTLQSLERRQTGSLLVRNLTELVKKEHFVLGSEYLTTLMVVVPKSFYKDWLAKYEKLTDMIVPRSTTLVFEDNDHGLFNVTLFNKVIEEFKIKARENKFIVRDFTYNEDDINAGKNEIARLESDLKKQYHLLMRWLKVHFSESVIAWIHIKVLRLFVESVLRYGLPVNFVAALLLPPKKNQRRIREVLNQLYSHLDTSISQGPIEDIPGFNIGQQEYYPYVSFKMNIDFVTQK</sequence>
<dbReference type="EMBL" id="JAPWDV010000003">
    <property type="protein sequence ID" value="KAJ6217571.1"/>
    <property type="molecule type" value="Genomic_DNA"/>
</dbReference>
<evidence type="ECO:0000256" key="12">
    <source>
        <dbReference type="ARBA" id="ARBA00071118"/>
    </source>
</evidence>
<dbReference type="GO" id="GO:0006887">
    <property type="term" value="P:exocytosis"/>
    <property type="evidence" value="ECO:0007669"/>
    <property type="project" value="UniProtKB-KW"/>
</dbReference>
<organism evidence="15 16">
    <name type="scientific">Blomia tropicalis</name>
    <name type="common">Mite</name>
    <dbReference type="NCBI Taxonomy" id="40697"/>
    <lineage>
        <taxon>Eukaryota</taxon>
        <taxon>Metazoa</taxon>
        <taxon>Ecdysozoa</taxon>
        <taxon>Arthropoda</taxon>
        <taxon>Chelicerata</taxon>
        <taxon>Arachnida</taxon>
        <taxon>Acari</taxon>
        <taxon>Acariformes</taxon>
        <taxon>Sarcoptiformes</taxon>
        <taxon>Astigmata</taxon>
        <taxon>Glycyphagoidea</taxon>
        <taxon>Echimyopodidae</taxon>
        <taxon>Blomia</taxon>
    </lineage>
</organism>
<keyword evidence="9" id="KW-0406">Ion transport</keyword>
<evidence type="ECO:0000256" key="10">
    <source>
        <dbReference type="ARBA" id="ARBA00029715"/>
    </source>
</evidence>
<evidence type="ECO:0000256" key="1">
    <source>
        <dbReference type="ARBA" id="ARBA00002660"/>
    </source>
</evidence>
<dbReference type="InterPro" id="IPR014756">
    <property type="entry name" value="Ig_E-set"/>
</dbReference>
<dbReference type="InterPro" id="IPR013783">
    <property type="entry name" value="Ig-like_fold"/>
</dbReference>
<name>A0A9Q0RLP5_BLOTA</name>
<proteinExistence type="inferred from homology"/>
<comment type="similarity">
    <text evidence="3">Belongs to the SEC5 family.</text>
</comment>
<reference evidence="15" key="1">
    <citation type="submission" date="2022-12" db="EMBL/GenBank/DDBJ databases">
        <title>Genome assemblies of Blomia tropicalis.</title>
        <authorList>
            <person name="Cui Y."/>
        </authorList>
    </citation>
    <scope>NUCLEOTIDE SEQUENCE</scope>
    <source>
        <tissue evidence="15">Adult mites</tissue>
    </source>
</reference>
<keyword evidence="16" id="KW-1185">Reference proteome</keyword>
<comment type="caution">
    <text evidence="15">The sequence shown here is derived from an EMBL/GenBank/DDBJ whole genome shotgun (WGS) entry which is preliminary data.</text>
</comment>
<dbReference type="Gene3D" id="3.30.70.100">
    <property type="match status" value="1"/>
</dbReference>
<evidence type="ECO:0000313" key="15">
    <source>
        <dbReference type="EMBL" id="KAJ6217571.1"/>
    </source>
</evidence>
<dbReference type="FunFam" id="3.30.70.100:FF:000002">
    <property type="entry name" value="V-type proton ATPase subunit C"/>
    <property type="match status" value="1"/>
</dbReference>
<comment type="function">
    <text evidence="1">Component of the exocyst complex involved in the docking of exocytic vesicles with fusion sites on the plasma membrane.</text>
</comment>
<dbReference type="Gene3D" id="3.30.70.1180">
    <property type="entry name" value="Vacuolar atp synthase subunit c, domain 1"/>
    <property type="match status" value="1"/>
</dbReference>
<dbReference type="GO" id="GO:0000221">
    <property type="term" value="C:vacuolar proton-transporting V-type ATPase, V1 domain"/>
    <property type="evidence" value="ECO:0007669"/>
    <property type="project" value="TreeGrafter"/>
</dbReference>
<evidence type="ECO:0000256" key="8">
    <source>
        <dbReference type="ARBA" id="ARBA00022927"/>
    </source>
</evidence>
<dbReference type="PANTHER" id="PTHR10137:SF0">
    <property type="entry name" value="V-TYPE PROTON ATPASE SUBUNIT C"/>
    <property type="match status" value="1"/>
</dbReference>
<dbReference type="PANTHER" id="PTHR10137">
    <property type="entry name" value="V-TYPE PROTON ATPASE SUBUNIT C"/>
    <property type="match status" value="1"/>
</dbReference>